<dbReference type="STRING" id="1782.AWC18_08245"/>
<dbReference type="Proteomes" id="UP000193108">
    <property type="component" value="Unassembled WGS sequence"/>
</dbReference>
<reference evidence="2 3" key="1">
    <citation type="submission" date="2016-01" db="EMBL/GenBank/DDBJ databases">
        <title>The new phylogeny of the genus Mycobacterium.</title>
        <authorList>
            <person name="Tarcisio F."/>
            <person name="Conor M."/>
            <person name="Antonella G."/>
            <person name="Elisabetta G."/>
            <person name="Giulia F.S."/>
            <person name="Sara T."/>
            <person name="Anna F."/>
            <person name="Clotilde B."/>
            <person name="Roberto B."/>
            <person name="Veronica D.S."/>
            <person name="Fabio R."/>
            <person name="Monica P."/>
            <person name="Olivier J."/>
            <person name="Enrico T."/>
            <person name="Nicola S."/>
        </authorList>
    </citation>
    <scope>NUCLEOTIDE SEQUENCE [LARGE SCALE GENOMIC DNA]</scope>
    <source>
        <strain evidence="2 3">DSM 44164</strain>
    </source>
</reference>
<dbReference type="CDD" id="cd00207">
    <property type="entry name" value="fer2"/>
    <property type="match status" value="1"/>
</dbReference>
<dbReference type="GO" id="GO:0051536">
    <property type="term" value="F:iron-sulfur cluster binding"/>
    <property type="evidence" value="ECO:0007669"/>
    <property type="project" value="InterPro"/>
</dbReference>
<keyword evidence="3" id="KW-1185">Reference proteome</keyword>
<evidence type="ECO:0000313" key="3">
    <source>
        <dbReference type="Proteomes" id="UP000193108"/>
    </source>
</evidence>
<dbReference type="AlphaFoldDB" id="A0A1X1ZEX7"/>
<dbReference type="InterPro" id="IPR012675">
    <property type="entry name" value="Beta-grasp_dom_sf"/>
</dbReference>
<comment type="caution">
    <text evidence="2">The sequence shown here is derived from an EMBL/GenBank/DDBJ whole genome shotgun (WGS) entry which is preliminary data.</text>
</comment>
<proteinExistence type="predicted"/>
<dbReference type="Gene3D" id="3.10.20.30">
    <property type="match status" value="1"/>
</dbReference>
<evidence type="ECO:0000259" key="1">
    <source>
        <dbReference type="Pfam" id="PF00111"/>
    </source>
</evidence>
<dbReference type="InterPro" id="IPR001041">
    <property type="entry name" value="2Fe-2S_ferredoxin-type"/>
</dbReference>
<dbReference type="InterPro" id="IPR036010">
    <property type="entry name" value="2Fe-2S_ferredoxin-like_sf"/>
</dbReference>
<gene>
    <name evidence="2" type="ORF">AWC18_08245</name>
</gene>
<sequence length="113" mass="11971">MTVKPSGAQFPAAEGQTIMAAGEAAGYRWPTLCGGNGECLVCHVEVLERPERLAPPSDTETTAVQGLLGDRGGRGQHVRLACQAAVHGDVVVLKRGVRPRKTQPETGDEPDER</sequence>
<evidence type="ECO:0000313" key="2">
    <source>
        <dbReference type="EMBL" id="ORW21820.1"/>
    </source>
</evidence>
<dbReference type="EMBL" id="LQPI01000038">
    <property type="protein sequence ID" value="ORW21820.1"/>
    <property type="molecule type" value="Genomic_DNA"/>
</dbReference>
<accession>A0A1X1ZEX7</accession>
<dbReference type="Pfam" id="PF00111">
    <property type="entry name" value="Fer2"/>
    <property type="match status" value="1"/>
</dbReference>
<organism evidence="2 3">
    <name type="scientific">Mycolicibacter nonchromogenicus</name>
    <name type="common">Mycobacterium nonchromogenicum</name>
    <dbReference type="NCBI Taxonomy" id="1782"/>
    <lineage>
        <taxon>Bacteria</taxon>
        <taxon>Bacillati</taxon>
        <taxon>Actinomycetota</taxon>
        <taxon>Actinomycetes</taxon>
        <taxon>Mycobacteriales</taxon>
        <taxon>Mycobacteriaceae</taxon>
        <taxon>Mycolicibacter</taxon>
    </lineage>
</organism>
<protein>
    <submittedName>
        <fullName evidence="2">(2Fe-2S)-binding protein</fullName>
    </submittedName>
</protein>
<dbReference type="SUPFAM" id="SSF54292">
    <property type="entry name" value="2Fe-2S ferredoxin-like"/>
    <property type="match status" value="1"/>
</dbReference>
<name>A0A1X1ZEX7_MYCNO</name>
<feature type="domain" description="2Fe-2S ferredoxin-type" evidence="1">
    <location>
        <begin position="2"/>
        <end position="86"/>
    </location>
</feature>